<keyword evidence="3" id="KW-1185">Reference proteome</keyword>
<dbReference type="AlphaFoldDB" id="A0A4Z2EFU0"/>
<proteinExistence type="predicted"/>
<sequence>MLKTSLRAPGPDETGRDAPRPTPSHRALRHSDGKKEKKEEEEKILSNDFLRSSLRTPASRHRRKAPVNPADPPRLVFPPRQR</sequence>
<organism evidence="2 3">
    <name type="scientific">Liparis tanakae</name>
    <name type="common">Tanaka's snailfish</name>
    <dbReference type="NCBI Taxonomy" id="230148"/>
    <lineage>
        <taxon>Eukaryota</taxon>
        <taxon>Metazoa</taxon>
        <taxon>Chordata</taxon>
        <taxon>Craniata</taxon>
        <taxon>Vertebrata</taxon>
        <taxon>Euteleostomi</taxon>
        <taxon>Actinopterygii</taxon>
        <taxon>Neopterygii</taxon>
        <taxon>Teleostei</taxon>
        <taxon>Neoteleostei</taxon>
        <taxon>Acanthomorphata</taxon>
        <taxon>Eupercaria</taxon>
        <taxon>Perciformes</taxon>
        <taxon>Cottioidei</taxon>
        <taxon>Cottales</taxon>
        <taxon>Liparidae</taxon>
        <taxon>Liparis</taxon>
    </lineage>
</organism>
<name>A0A4Z2EFU0_9TELE</name>
<feature type="compositionally biased region" description="Basic and acidic residues" evidence="1">
    <location>
        <begin position="29"/>
        <end position="45"/>
    </location>
</feature>
<evidence type="ECO:0000256" key="1">
    <source>
        <dbReference type="SAM" id="MobiDB-lite"/>
    </source>
</evidence>
<reference evidence="2 3" key="1">
    <citation type="submission" date="2019-03" db="EMBL/GenBank/DDBJ databases">
        <title>First draft genome of Liparis tanakae, snailfish: a comprehensive survey of snailfish specific genes.</title>
        <authorList>
            <person name="Kim W."/>
            <person name="Song I."/>
            <person name="Jeong J.-H."/>
            <person name="Kim D."/>
            <person name="Kim S."/>
            <person name="Ryu S."/>
            <person name="Song J.Y."/>
            <person name="Lee S.K."/>
        </authorList>
    </citation>
    <scope>NUCLEOTIDE SEQUENCE [LARGE SCALE GENOMIC DNA]</scope>
    <source>
        <tissue evidence="2">Muscle</tissue>
    </source>
</reference>
<comment type="caution">
    <text evidence="2">The sequence shown here is derived from an EMBL/GenBank/DDBJ whole genome shotgun (WGS) entry which is preliminary data.</text>
</comment>
<feature type="region of interest" description="Disordered" evidence="1">
    <location>
        <begin position="1"/>
        <end position="82"/>
    </location>
</feature>
<evidence type="ECO:0000313" key="2">
    <source>
        <dbReference type="EMBL" id="TNN27410.1"/>
    </source>
</evidence>
<evidence type="ECO:0000313" key="3">
    <source>
        <dbReference type="Proteomes" id="UP000314294"/>
    </source>
</evidence>
<accession>A0A4Z2EFU0</accession>
<dbReference type="EMBL" id="SRLO01008333">
    <property type="protein sequence ID" value="TNN27410.1"/>
    <property type="molecule type" value="Genomic_DNA"/>
</dbReference>
<protein>
    <submittedName>
        <fullName evidence="2">Uncharacterized protein</fullName>
    </submittedName>
</protein>
<dbReference type="Proteomes" id="UP000314294">
    <property type="component" value="Unassembled WGS sequence"/>
</dbReference>
<gene>
    <name evidence="2" type="ORF">EYF80_062445</name>
</gene>